<dbReference type="InterPro" id="IPR000938">
    <property type="entry name" value="CAP-Gly_domain"/>
</dbReference>
<keyword evidence="1" id="KW-0175">Coiled coil</keyword>
<dbReference type="PROSITE" id="PS50245">
    <property type="entry name" value="CAP_GLY_2"/>
    <property type="match status" value="1"/>
</dbReference>
<name>A0A1L0BAV4_9ASCO</name>
<evidence type="ECO:0000313" key="5">
    <source>
        <dbReference type="Proteomes" id="UP000182259"/>
    </source>
</evidence>
<dbReference type="Pfam" id="PF01302">
    <property type="entry name" value="CAP_GLY"/>
    <property type="match status" value="1"/>
</dbReference>
<dbReference type="Gene3D" id="2.30.30.190">
    <property type="entry name" value="CAP Gly-rich-like domain"/>
    <property type="match status" value="1"/>
</dbReference>
<proteinExistence type="predicted"/>
<organism evidence="4 5">
    <name type="scientific">Sungouiella intermedia</name>
    <dbReference type="NCBI Taxonomy" id="45354"/>
    <lineage>
        <taxon>Eukaryota</taxon>
        <taxon>Fungi</taxon>
        <taxon>Dikarya</taxon>
        <taxon>Ascomycota</taxon>
        <taxon>Saccharomycotina</taxon>
        <taxon>Pichiomycetes</taxon>
        <taxon>Metschnikowiaceae</taxon>
        <taxon>Sungouiella</taxon>
    </lineage>
</organism>
<dbReference type="AlphaFoldDB" id="A0A1L0BAV4"/>
<evidence type="ECO:0000259" key="3">
    <source>
        <dbReference type="PROSITE" id="PS50245"/>
    </source>
</evidence>
<feature type="region of interest" description="Disordered" evidence="2">
    <location>
        <begin position="94"/>
        <end position="140"/>
    </location>
</feature>
<gene>
    <name evidence="4" type="ORF">SAMEA4029009_CIC11G00000005864</name>
</gene>
<reference evidence="4 5" key="1">
    <citation type="submission" date="2016-10" db="EMBL/GenBank/DDBJ databases">
        <authorList>
            <person name="de Groot N.N."/>
        </authorList>
    </citation>
    <scope>NUCLEOTIDE SEQUENCE [LARGE SCALE GENOMIC DNA]</scope>
    <source>
        <strain evidence="4 5">PYCC 4715</strain>
    </source>
</reference>
<feature type="compositionally biased region" description="Polar residues" evidence="2">
    <location>
        <begin position="118"/>
        <end position="132"/>
    </location>
</feature>
<evidence type="ECO:0000313" key="4">
    <source>
        <dbReference type="EMBL" id="SGZ48585.1"/>
    </source>
</evidence>
<evidence type="ECO:0000256" key="1">
    <source>
        <dbReference type="SAM" id="Coils"/>
    </source>
</evidence>
<feature type="coiled-coil region" evidence="1">
    <location>
        <begin position="200"/>
        <end position="321"/>
    </location>
</feature>
<feature type="coiled-coil region" evidence="1">
    <location>
        <begin position="361"/>
        <end position="429"/>
    </location>
</feature>
<dbReference type="InterPro" id="IPR036859">
    <property type="entry name" value="CAP-Gly_dom_sf"/>
</dbReference>
<sequence>MSELIGSRLVVPGQARGFGILKYVGSIEGKTGTFGGVELQGPTASSRGKNSGAVDGIQYFEVSQPMTGLFLPWDRLRAVNPKLPLLELSRASSVVSRSSDVPHSPTPPNRRGLRLNSIGRTDSLSRTTTNGRDSPHLGNLSINIPKRSVASRDFARPPSTALSIVGSRNSLGDLFERTRQAQLHDLAALQSELTTSKFALDASTRELQEKNAILLELQRTVDELSPLLGDYENSLSEKDKKLKKQRQEYDRAREEWRQSLDLMLSAQQQAESLYEQQIEDLKEELTKLSVNGFQSDADPGVAKMQSRLDETLTENARLKLQLQLQLSQTTPNEVDELEHIELLEKKIYMLTQDVSSIEIVLEESQKKIKGKDARIAELEIALDDLKDENILALLKGVDALSVDGWGAQEAQLKKQIEDLERQVAEHKGKEIEIPKLTDSGEVTKLEAELLSSKGQVEAQLKKIGELEESLLAAASREQELKDSIKTATSKEQELEKTIQDAFAREEKLLAISSNEDAPLLKTIEDLKHELKMRPSFDELTELQMALDDVERLHTNEVYLKEKELTALKEENVKLRHEVDILKIRIAECDTEIPLKTPVNNSPIKNGTSSGSASLPDPEVWAKNDSLPIYSPQTRFDPSSGRNDWCGLCERDGHNSLNCPYENDIF</sequence>
<dbReference type="EMBL" id="LT635764">
    <property type="protein sequence ID" value="SGZ48585.1"/>
    <property type="molecule type" value="Genomic_DNA"/>
</dbReference>
<dbReference type="SUPFAM" id="SSF74924">
    <property type="entry name" value="Cap-Gly domain"/>
    <property type="match status" value="1"/>
</dbReference>
<protein>
    <submittedName>
        <fullName evidence="4">CIC11C00000005864</fullName>
    </submittedName>
</protein>
<feature type="domain" description="CAP-Gly" evidence="3">
    <location>
        <begin position="25"/>
        <end position="72"/>
    </location>
</feature>
<dbReference type="SMART" id="SM01052">
    <property type="entry name" value="CAP_GLY"/>
    <property type="match status" value="1"/>
</dbReference>
<feature type="coiled-coil region" evidence="1">
    <location>
        <begin position="477"/>
        <end position="504"/>
    </location>
</feature>
<evidence type="ECO:0000256" key="2">
    <source>
        <dbReference type="SAM" id="MobiDB-lite"/>
    </source>
</evidence>
<dbReference type="Proteomes" id="UP000182259">
    <property type="component" value="Chromosome I"/>
</dbReference>
<accession>A0A1L0BAV4</accession>